<dbReference type="Pfam" id="PF08424">
    <property type="entry name" value="NRDE-2"/>
    <property type="match status" value="1"/>
</dbReference>
<reference evidence="5 6" key="1">
    <citation type="submission" date="2024-05" db="EMBL/GenBank/DDBJ databases">
        <title>A draft genome resource for the thread blight pathogen Marasmius tenuissimus strain MS-2.</title>
        <authorList>
            <person name="Yulfo-Soto G.E."/>
            <person name="Baruah I.K."/>
            <person name="Amoako-Attah I."/>
            <person name="Bukari Y."/>
            <person name="Meinhardt L.W."/>
            <person name="Bailey B.A."/>
            <person name="Cohen S.P."/>
        </authorList>
    </citation>
    <scope>NUCLEOTIDE SEQUENCE [LARGE SCALE GENOMIC DNA]</scope>
    <source>
        <strain evidence="5 6">MS-2</strain>
    </source>
</reference>
<feature type="compositionally biased region" description="Basic and acidic residues" evidence="4">
    <location>
        <begin position="200"/>
        <end position="214"/>
    </location>
</feature>
<evidence type="ECO:0000313" key="6">
    <source>
        <dbReference type="Proteomes" id="UP001437256"/>
    </source>
</evidence>
<comment type="subcellular location">
    <subcellularLocation>
        <location evidence="1">Nucleus</location>
    </subcellularLocation>
</comment>
<keyword evidence="3" id="KW-0539">Nucleus</keyword>
<dbReference type="SUPFAM" id="SSF48452">
    <property type="entry name" value="TPR-like"/>
    <property type="match status" value="1"/>
</dbReference>
<dbReference type="Gene3D" id="1.25.40.10">
    <property type="entry name" value="Tetratricopeptide repeat domain"/>
    <property type="match status" value="1"/>
</dbReference>
<dbReference type="Proteomes" id="UP001437256">
    <property type="component" value="Unassembled WGS sequence"/>
</dbReference>
<dbReference type="PANTHER" id="PTHR13471">
    <property type="entry name" value="TETRATRICOPEPTIDE-LIKE HELICAL"/>
    <property type="match status" value="1"/>
</dbReference>
<dbReference type="PANTHER" id="PTHR13471:SF0">
    <property type="entry name" value="NUCLEAR EXOSOME REGULATOR NRDE2"/>
    <property type="match status" value="1"/>
</dbReference>
<comment type="caution">
    <text evidence="5">The sequence shown here is derived from an EMBL/GenBank/DDBJ whole genome shotgun (WGS) entry which is preliminary data.</text>
</comment>
<dbReference type="InterPro" id="IPR013633">
    <property type="entry name" value="NRDE-2"/>
</dbReference>
<feature type="region of interest" description="Disordered" evidence="4">
    <location>
        <begin position="178"/>
        <end position="217"/>
    </location>
</feature>
<name>A0ABR3AD71_9AGAR</name>
<evidence type="ECO:0000256" key="2">
    <source>
        <dbReference type="ARBA" id="ARBA00009265"/>
    </source>
</evidence>
<proteinExistence type="inferred from homology"/>
<comment type="similarity">
    <text evidence="2">Belongs to the NRDE2 family.</text>
</comment>
<gene>
    <name evidence="5" type="ORF">AAF712_000768</name>
</gene>
<feature type="compositionally biased region" description="Basic and acidic residues" evidence="4">
    <location>
        <begin position="178"/>
        <end position="189"/>
    </location>
</feature>
<feature type="compositionally biased region" description="Basic and acidic residues" evidence="4">
    <location>
        <begin position="39"/>
        <end position="48"/>
    </location>
</feature>
<feature type="compositionally biased region" description="Acidic residues" evidence="4">
    <location>
        <begin position="190"/>
        <end position="199"/>
    </location>
</feature>
<keyword evidence="6" id="KW-1185">Reference proteome</keyword>
<protein>
    <submittedName>
        <fullName evidence="5">Uncharacterized protein</fullName>
    </submittedName>
</protein>
<sequence length="1026" mass="116766">MSAPSFSSFHPSFESFPDFEAGPSITTEKSSSKKKKDKSKSEHRDKDERKKRKRRERSPPPSDYYYDDKKLQEGSSRYFYSDTKGDALNVQYGGPHKGDIPKYHVINHGRKILGLAPGWSARKLDIGIVVERDSDRNRLPTLTDAKTRQKLVDNPELLLSSVSSNKYIEIDGFLRLPSDKKDPDYREDNDSPESDSEVEETLRPPENDNSKPHLDSVNTDRATLRSLEQDLKANPSSVSSWLTLVSRTVSGVDPNSRKAKNARAEIATSILDRAFSAHPRNKDSKRLRLKYLRAGAEIWLESKIEEEWEDLLKQADADIWMEWFEWKISKTNDLPGVFDYASRILGALGDREDDDMGKVRVLWRVAVACQQAGYPERATALFQAEAELLFEIPQSLHGLPIDTVLDALEVFWDSEAPRIGEPGSKGWTHWYSRRDEQQPVPIAPSKFAEAVDLDPYRQWGINESLDDRRRAQPLRSNDDSDDPYATILLSDLRQILSPLQSDRAKRAFRLAWLSFLGLQIPGLFDYLAVDDGSLDDRWSLGHLTTPSYLDAIFPPPDRQLLTTDAVSGVIIGRQKEYANSFGPVKYWTWGSLDPLEPVFSKHGMWDKVDVAGVDTEQARRIFQQLRLGREDIEWDTLALAFEAALDVKVSLKLSRSLLENNRDSLPHWAAHGKLERMRGRLNDARKVYQTVLVASSSSRRRLGEGQLWWDWAEMEWSAGQPEAALSVVLKAARIEGRGGVAVLRAKSAFSDEAKTCEGWKEAESWIKLGSLLEVLASNDVASCQQMFNERMEALRVGEVAHESMTVQALLFLYIHAIALKNPVPPAVLRERAERALEMYPSNSVVLGVFLECEKGQGVWGRVRSLLSNSGEVVKDVSRRIQEVWIGRWEGYRWESELERTRGSLASAVEHERTQKSGVVWRIFIELEIRSKRLDQAKKLLYRGIQDCPLSKELYLLAFVSLRSVFSGRELNSLAELMAERGIRMRRELDEVVADWNGEDKSDEEGVIGGEDEIEYNSRELRRLKPY</sequence>
<evidence type="ECO:0000256" key="4">
    <source>
        <dbReference type="SAM" id="MobiDB-lite"/>
    </source>
</evidence>
<evidence type="ECO:0000256" key="3">
    <source>
        <dbReference type="ARBA" id="ARBA00023242"/>
    </source>
</evidence>
<accession>A0ABR3AD71</accession>
<dbReference type="EMBL" id="JBBXMP010000002">
    <property type="protein sequence ID" value="KAL0071846.1"/>
    <property type="molecule type" value="Genomic_DNA"/>
</dbReference>
<dbReference type="InterPro" id="IPR011990">
    <property type="entry name" value="TPR-like_helical_dom_sf"/>
</dbReference>
<evidence type="ECO:0000256" key="1">
    <source>
        <dbReference type="ARBA" id="ARBA00004123"/>
    </source>
</evidence>
<feature type="region of interest" description="Disordered" evidence="4">
    <location>
        <begin position="1"/>
        <end position="70"/>
    </location>
</feature>
<organism evidence="5 6">
    <name type="scientific">Marasmius tenuissimus</name>
    <dbReference type="NCBI Taxonomy" id="585030"/>
    <lineage>
        <taxon>Eukaryota</taxon>
        <taxon>Fungi</taxon>
        <taxon>Dikarya</taxon>
        <taxon>Basidiomycota</taxon>
        <taxon>Agaricomycotina</taxon>
        <taxon>Agaricomycetes</taxon>
        <taxon>Agaricomycetidae</taxon>
        <taxon>Agaricales</taxon>
        <taxon>Marasmiineae</taxon>
        <taxon>Marasmiaceae</taxon>
        <taxon>Marasmius</taxon>
    </lineage>
</organism>
<feature type="compositionally biased region" description="Low complexity" evidence="4">
    <location>
        <begin position="1"/>
        <end position="19"/>
    </location>
</feature>
<evidence type="ECO:0000313" key="5">
    <source>
        <dbReference type="EMBL" id="KAL0071846.1"/>
    </source>
</evidence>